<dbReference type="RefSeq" id="WP_220207058.1">
    <property type="nucleotide sequence ID" value="NZ_BNJK01000001.1"/>
</dbReference>
<dbReference type="PANTHER" id="PTHR43798">
    <property type="entry name" value="MONOACYLGLYCEROL LIPASE"/>
    <property type="match status" value="1"/>
</dbReference>
<keyword evidence="1 4" id="KW-0378">Hydrolase</keyword>
<dbReference type="InterPro" id="IPR050266">
    <property type="entry name" value="AB_hydrolase_sf"/>
</dbReference>
<dbReference type="AlphaFoldDB" id="A0A8J3IPV9"/>
<dbReference type="PANTHER" id="PTHR43798:SF31">
    <property type="entry name" value="AB HYDROLASE SUPERFAMILY PROTEIN YCLE"/>
    <property type="match status" value="1"/>
</dbReference>
<evidence type="ECO:0000259" key="3">
    <source>
        <dbReference type="Pfam" id="PF12697"/>
    </source>
</evidence>
<name>A0A8J3IPV9_9CHLR</name>
<reference evidence="4" key="1">
    <citation type="submission" date="2020-10" db="EMBL/GenBank/DDBJ databases">
        <title>Taxonomic study of unclassified bacteria belonging to the class Ktedonobacteria.</title>
        <authorList>
            <person name="Yabe S."/>
            <person name="Wang C.M."/>
            <person name="Zheng Y."/>
            <person name="Sakai Y."/>
            <person name="Cavaletti L."/>
            <person name="Monciardini P."/>
            <person name="Donadio S."/>
        </authorList>
    </citation>
    <scope>NUCLEOTIDE SEQUENCE</scope>
    <source>
        <strain evidence="4">ID150040</strain>
    </source>
</reference>
<evidence type="ECO:0000256" key="2">
    <source>
        <dbReference type="SAM" id="MobiDB-lite"/>
    </source>
</evidence>
<dbReference type="GO" id="GO:0016787">
    <property type="term" value="F:hydrolase activity"/>
    <property type="evidence" value="ECO:0007669"/>
    <property type="project" value="UniProtKB-KW"/>
</dbReference>
<keyword evidence="5" id="KW-1185">Reference proteome</keyword>
<sequence>MSNTEWIQTGFAEVNGTTLYYEIAGTGHPFVLVHGHLLDRRSWDEQFAVFAQQYKVIRYDQRGFGDSGLITKGEPYSDRQDLYELMHFLSIESAYLMGVSGGGALAIDFTLEHPEMVDALIPVTAGVSGFRPSEEVMQKHPDVVRLYLGLNEAFEKHDITRAVEISLELWTDGPGRLPVQVAPSIRERVREMTTRNWERPDDEAQAQTSPVPLEPPAVGRLSEIGVPTLVILGEWDGPNPLEQLAAEIPRAKKVVIAETAHHPFLEKPAQFNQIVLDFLGSRKLVADKETTA</sequence>
<dbReference type="GO" id="GO:0016020">
    <property type="term" value="C:membrane"/>
    <property type="evidence" value="ECO:0007669"/>
    <property type="project" value="TreeGrafter"/>
</dbReference>
<feature type="domain" description="AB hydrolase-1" evidence="3">
    <location>
        <begin position="30"/>
        <end position="273"/>
    </location>
</feature>
<proteinExistence type="predicted"/>
<protein>
    <submittedName>
        <fullName evidence="4">Hydrolase</fullName>
    </submittedName>
</protein>
<comment type="caution">
    <text evidence="4">The sequence shown here is derived from an EMBL/GenBank/DDBJ whole genome shotgun (WGS) entry which is preliminary data.</text>
</comment>
<dbReference type="PRINTS" id="PR00111">
    <property type="entry name" value="ABHYDROLASE"/>
</dbReference>
<evidence type="ECO:0000313" key="4">
    <source>
        <dbReference type="EMBL" id="GHO96433.1"/>
    </source>
</evidence>
<dbReference type="Proteomes" id="UP000597444">
    <property type="component" value="Unassembled WGS sequence"/>
</dbReference>
<dbReference type="EMBL" id="BNJK01000001">
    <property type="protein sequence ID" value="GHO96433.1"/>
    <property type="molecule type" value="Genomic_DNA"/>
</dbReference>
<dbReference type="InterPro" id="IPR029058">
    <property type="entry name" value="AB_hydrolase_fold"/>
</dbReference>
<evidence type="ECO:0000313" key="5">
    <source>
        <dbReference type="Proteomes" id="UP000597444"/>
    </source>
</evidence>
<dbReference type="Pfam" id="PF12697">
    <property type="entry name" value="Abhydrolase_6"/>
    <property type="match status" value="1"/>
</dbReference>
<feature type="region of interest" description="Disordered" evidence="2">
    <location>
        <begin position="195"/>
        <end position="218"/>
    </location>
</feature>
<evidence type="ECO:0000256" key="1">
    <source>
        <dbReference type="ARBA" id="ARBA00022801"/>
    </source>
</evidence>
<gene>
    <name evidence="4" type="ORF">KSF_064810</name>
</gene>
<dbReference type="SUPFAM" id="SSF53474">
    <property type="entry name" value="alpha/beta-Hydrolases"/>
    <property type="match status" value="1"/>
</dbReference>
<dbReference type="InterPro" id="IPR000073">
    <property type="entry name" value="AB_hydrolase_1"/>
</dbReference>
<accession>A0A8J3IPV9</accession>
<organism evidence="4 5">
    <name type="scientific">Reticulibacter mediterranei</name>
    <dbReference type="NCBI Taxonomy" id="2778369"/>
    <lineage>
        <taxon>Bacteria</taxon>
        <taxon>Bacillati</taxon>
        <taxon>Chloroflexota</taxon>
        <taxon>Ktedonobacteria</taxon>
        <taxon>Ktedonobacterales</taxon>
        <taxon>Reticulibacteraceae</taxon>
        <taxon>Reticulibacter</taxon>
    </lineage>
</organism>
<dbReference type="Gene3D" id="3.40.50.1820">
    <property type="entry name" value="alpha/beta hydrolase"/>
    <property type="match status" value="1"/>
</dbReference>